<keyword evidence="5" id="KW-0064">Aspartyl protease</keyword>
<dbReference type="InterPro" id="IPR032861">
    <property type="entry name" value="TAXi_N"/>
</dbReference>
<keyword evidence="6" id="KW-0378">Hydrolase</keyword>
<feature type="active site" evidence="9">
    <location>
        <position position="368"/>
    </location>
</feature>
<dbReference type="InterPro" id="IPR032799">
    <property type="entry name" value="TAXi_C"/>
</dbReference>
<dbReference type="Pfam" id="PF14543">
    <property type="entry name" value="TAXi_N"/>
    <property type="match status" value="2"/>
</dbReference>
<evidence type="ECO:0000256" key="8">
    <source>
        <dbReference type="ARBA" id="ARBA00077656"/>
    </source>
</evidence>
<evidence type="ECO:0000313" key="12">
    <source>
        <dbReference type="EMBL" id="KAK7847442.1"/>
    </source>
</evidence>
<dbReference type="InterPro" id="IPR001461">
    <property type="entry name" value="Aspartic_peptidase_A1"/>
</dbReference>
<accession>A0AAW0L720</accession>
<dbReference type="FunFam" id="2.40.70.10:FF:000027">
    <property type="entry name" value="Aspartic proteinase Asp1 isoform A"/>
    <property type="match status" value="1"/>
</dbReference>
<sequence length="512" mass="56064">MKVGMLGLLRVVVLVLVLRVSSSSSSSSSSSYFGQKNRRSSILPVPVPEQATTSSLKLNRVGSSIVFPLHGNVYPIGFYNVTLNIGQPSKPYFLDPDTGSDLTWLQCDAPCVRCTETPHPLYKPSNSLVPCNDPLCKSLHPPEHRCETPEQCDYEIQYADGGSSMGVLVKDAFSFNFTNGEQLKPPLALGCGYDQIPGPYPHPFDELQRMGNVCLGILDGKGTGLNIIGDISMQDKMVIYNNEKQLIGWAPANCDRLPKSKTSSICCGYDQIPGPYPHPFDGVLGLGKGKSSIVSQLSKQGLVQNVVGHCISVRGGGYLFFGDGLYDSSRVLWTSMSRDHREHYSPGFAELIFGGKTTGIKNLLTVFDSGSSYTYLNSPAYQALVSWVKKELTGRSLREASDDKTLPLCWKGRRPFKSVNDVRKYFKPIALSFANGGRAKTQFELPPEAYLIISRMGNVCLGILDGKGTGLNIIGDISMQDKMVIYNNEKQLIGWAPANCDRLPKSKTSSIW</sequence>
<dbReference type="InterPro" id="IPR021109">
    <property type="entry name" value="Peptidase_aspartic_dom_sf"/>
</dbReference>
<feature type="signal peptide" evidence="10">
    <location>
        <begin position="1"/>
        <end position="23"/>
    </location>
</feature>
<dbReference type="AlphaFoldDB" id="A0AAW0L720"/>
<organism evidence="12 13">
    <name type="scientific">Quercus suber</name>
    <name type="common">Cork oak</name>
    <dbReference type="NCBI Taxonomy" id="58331"/>
    <lineage>
        <taxon>Eukaryota</taxon>
        <taxon>Viridiplantae</taxon>
        <taxon>Streptophyta</taxon>
        <taxon>Embryophyta</taxon>
        <taxon>Tracheophyta</taxon>
        <taxon>Spermatophyta</taxon>
        <taxon>Magnoliopsida</taxon>
        <taxon>eudicotyledons</taxon>
        <taxon>Gunneridae</taxon>
        <taxon>Pentapetalae</taxon>
        <taxon>rosids</taxon>
        <taxon>fabids</taxon>
        <taxon>Fagales</taxon>
        <taxon>Fagaceae</taxon>
        <taxon>Quercus</taxon>
    </lineage>
</organism>
<dbReference type="Pfam" id="PF14541">
    <property type="entry name" value="TAXi_C"/>
    <property type="match status" value="1"/>
</dbReference>
<evidence type="ECO:0000256" key="2">
    <source>
        <dbReference type="ARBA" id="ARBA00022670"/>
    </source>
</evidence>
<evidence type="ECO:0000256" key="6">
    <source>
        <dbReference type="ARBA" id="ARBA00022801"/>
    </source>
</evidence>
<feature type="active site" evidence="9">
    <location>
        <position position="97"/>
    </location>
</feature>
<keyword evidence="4" id="KW-0677">Repeat</keyword>
<dbReference type="EMBL" id="PKMF04000141">
    <property type="protein sequence ID" value="KAK7847442.1"/>
    <property type="molecule type" value="Genomic_DNA"/>
</dbReference>
<evidence type="ECO:0000259" key="11">
    <source>
        <dbReference type="PROSITE" id="PS51767"/>
    </source>
</evidence>
<protein>
    <recommendedName>
        <fullName evidence="7">Aspartic proteinase Asp1</fullName>
    </recommendedName>
    <alternativeName>
        <fullName evidence="8">Nucellin-like protein</fullName>
    </alternativeName>
</protein>
<dbReference type="PROSITE" id="PS51767">
    <property type="entry name" value="PEPTIDASE_A1"/>
    <property type="match status" value="1"/>
</dbReference>
<evidence type="ECO:0000256" key="1">
    <source>
        <dbReference type="ARBA" id="ARBA00007447"/>
    </source>
</evidence>
<evidence type="ECO:0000256" key="10">
    <source>
        <dbReference type="SAM" id="SignalP"/>
    </source>
</evidence>
<proteinExistence type="inferred from homology"/>
<dbReference type="PANTHER" id="PTHR13683:SF800">
    <property type="entry name" value="EUKARYOTIC ASPARTYL PROTEASE FAMILY PROTEIN"/>
    <property type="match status" value="1"/>
</dbReference>
<evidence type="ECO:0000256" key="5">
    <source>
        <dbReference type="ARBA" id="ARBA00022750"/>
    </source>
</evidence>
<keyword evidence="3 10" id="KW-0732">Signal</keyword>
<keyword evidence="13" id="KW-1185">Reference proteome</keyword>
<gene>
    <name evidence="12" type="primary">APCB1_2</name>
    <name evidence="12" type="ORF">CFP56_006557</name>
</gene>
<dbReference type="Proteomes" id="UP000237347">
    <property type="component" value="Unassembled WGS sequence"/>
</dbReference>
<dbReference type="Gene3D" id="2.40.70.10">
    <property type="entry name" value="Acid Proteases"/>
    <property type="match status" value="4"/>
</dbReference>
<dbReference type="PANTHER" id="PTHR13683">
    <property type="entry name" value="ASPARTYL PROTEASES"/>
    <property type="match status" value="1"/>
</dbReference>
<evidence type="ECO:0000256" key="9">
    <source>
        <dbReference type="PIRSR" id="PIRSR601461-1"/>
    </source>
</evidence>
<feature type="domain" description="Peptidase A1" evidence="11">
    <location>
        <begin position="79"/>
        <end position="496"/>
    </location>
</feature>
<reference evidence="12 13" key="1">
    <citation type="journal article" date="2018" name="Sci. Data">
        <title>The draft genome sequence of cork oak.</title>
        <authorList>
            <person name="Ramos A.M."/>
            <person name="Usie A."/>
            <person name="Barbosa P."/>
            <person name="Barros P.M."/>
            <person name="Capote T."/>
            <person name="Chaves I."/>
            <person name="Simoes F."/>
            <person name="Abreu I."/>
            <person name="Carrasquinho I."/>
            <person name="Faro C."/>
            <person name="Guimaraes J.B."/>
            <person name="Mendonca D."/>
            <person name="Nobrega F."/>
            <person name="Rodrigues L."/>
            <person name="Saibo N.J.M."/>
            <person name="Varela M.C."/>
            <person name="Egas C."/>
            <person name="Matos J."/>
            <person name="Miguel C.M."/>
            <person name="Oliveira M.M."/>
            <person name="Ricardo C.P."/>
            <person name="Goncalves S."/>
        </authorList>
    </citation>
    <scope>NUCLEOTIDE SEQUENCE [LARGE SCALE GENOMIC DNA]</scope>
    <source>
        <strain evidence="13">cv. HL8</strain>
    </source>
</reference>
<dbReference type="InterPro" id="IPR033121">
    <property type="entry name" value="PEPTIDASE_A1"/>
</dbReference>
<dbReference type="GO" id="GO:0006508">
    <property type="term" value="P:proteolysis"/>
    <property type="evidence" value="ECO:0007669"/>
    <property type="project" value="UniProtKB-KW"/>
</dbReference>
<evidence type="ECO:0000256" key="3">
    <source>
        <dbReference type="ARBA" id="ARBA00022729"/>
    </source>
</evidence>
<dbReference type="GO" id="GO:0004190">
    <property type="term" value="F:aspartic-type endopeptidase activity"/>
    <property type="evidence" value="ECO:0007669"/>
    <property type="project" value="UniProtKB-KW"/>
</dbReference>
<keyword evidence="2 12" id="KW-0645">Protease</keyword>
<evidence type="ECO:0000313" key="13">
    <source>
        <dbReference type="Proteomes" id="UP000237347"/>
    </source>
</evidence>
<dbReference type="FunFam" id="2.40.70.10:FF:000015">
    <property type="entry name" value="Aspartyl protease family protein"/>
    <property type="match status" value="1"/>
</dbReference>
<feature type="chain" id="PRO_5043418394" description="Aspartic proteinase Asp1" evidence="10">
    <location>
        <begin position="24"/>
        <end position="512"/>
    </location>
</feature>
<evidence type="ECO:0000256" key="7">
    <source>
        <dbReference type="ARBA" id="ARBA00068871"/>
    </source>
</evidence>
<comment type="similarity">
    <text evidence="1">Belongs to the peptidase A1 family.</text>
</comment>
<dbReference type="SUPFAM" id="SSF50630">
    <property type="entry name" value="Acid proteases"/>
    <property type="match status" value="3"/>
</dbReference>
<comment type="caution">
    <text evidence="12">The sequence shown here is derived from an EMBL/GenBank/DDBJ whole genome shotgun (WGS) entry which is preliminary data.</text>
</comment>
<name>A0AAW0L720_QUESU</name>
<evidence type="ECO:0000256" key="4">
    <source>
        <dbReference type="ARBA" id="ARBA00022737"/>
    </source>
</evidence>